<accession>A0A0J6W1H1</accession>
<gene>
    <name evidence="3" type="ORF">MOBUDSM44075_02784</name>
</gene>
<dbReference type="AlphaFoldDB" id="A0A0J6W1H1"/>
<evidence type="ECO:0000256" key="2">
    <source>
        <dbReference type="SAM" id="SignalP"/>
    </source>
</evidence>
<dbReference type="EMBL" id="JYNU01000014">
    <property type="protein sequence ID" value="KMO76254.1"/>
    <property type="molecule type" value="Genomic_DNA"/>
</dbReference>
<evidence type="ECO:0000313" key="4">
    <source>
        <dbReference type="Proteomes" id="UP000036313"/>
    </source>
</evidence>
<keyword evidence="2" id="KW-0732">Signal</keyword>
<dbReference type="Proteomes" id="UP000036313">
    <property type="component" value="Unassembled WGS sequence"/>
</dbReference>
<dbReference type="RefSeq" id="WP_048423491.1">
    <property type="nucleotide sequence ID" value="NZ_JYNU01000014.1"/>
</dbReference>
<evidence type="ECO:0000313" key="3">
    <source>
        <dbReference type="EMBL" id="KMO76254.1"/>
    </source>
</evidence>
<evidence type="ECO:0000256" key="1">
    <source>
        <dbReference type="SAM" id="Phobius"/>
    </source>
</evidence>
<keyword evidence="1" id="KW-1133">Transmembrane helix</keyword>
<feature type="transmembrane region" description="Helical" evidence="1">
    <location>
        <begin position="625"/>
        <end position="647"/>
    </location>
</feature>
<organism evidence="3 4">
    <name type="scientific">Mycolicibacterium obuense</name>
    <dbReference type="NCBI Taxonomy" id="1807"/>
    <lineage>
        <taxon>Bacteria</taxon>
        <taxon>Bacillati</taxon>
        <taxon>Actinomycetota</taxon>
        <taxon>Actinomycetes</taxon>
        <taxon>Mycobacteriales</taxon>
        <taxon>Mycobacteriaceae</taxon>
        <taxon>Mycolicibacterium</taxon>
    </lineage>
</organism>
<proteinExistence type="predicted"/>
<keyword evidence="1" id="KW-0812">Transmembrane</keyword>
<dbReference type="Gene3D" id="2.60.120.260">
    <property type="entry name" value="Galactose-binding domain-like"/>
    <property type="match status" value="1"/>
</dbReference>
<feature type="signal peptide" evidence="2">
    <location>
        <begin position="1"/>
        <end position="33"/>
    </location>
</feature>
<reference evidence="3 4" key="1">
    <citation type="journal article" date="2015" name="Genome Biol. Evol.">
        <title>Characterization of Three Mycobacterium spp. with Potential Use in Bioremediation by Genome Sequencing and Comparative Genomics.</title>
        <authorList>
            <person name="Das S."/>
            <person name="Pettersson B.M."/>
            <person name="Behra P.R."/>
            <person name="Ramesh M."/>
            <person name="Dasgupta S."/>
            <person name="Bhattacharya A."/>
            <person name="Kirsebom L.A."/>
        </authorList>
    </citation>
    <scope>NUCLEOTIDE SEQUENCE [LARGE SCALE GENOMIC DNA]</scope>
    <source>
        <strain evidence="3 4">DSM 44075</strain>
    </source>
</reference>
<sequence length="652" mass="66099" precursor="true">MTLPLSRRLPRLVTALAVTASLAVLPGVSPAAAEPYVEAVAGPSVTPAIGWSQLGLSDRMDIIGANLPADVSVPVPTGVTPTLLTGEVGSIVNVTDGRVDVIDGRGVVLGVIPLPAGAISVPFTIDTSAAQVVDGRTRLSFVVRDTGPAATTCTQPPAVTLSRLATTFSGPAPDPTTVAGFLPGYLDHVVIRVDPAPSPAVAQAALDLVAKLTRLYRPMPVRIDVSTGAEPGVVSLQSLSGTTRVIDIRDGGRPAITVENPGTPAAVLAITGTGEQLATQVGLFTDRRLGLAQGNSATLVSSREASDVSSTMKTFGQLGISAQASVVGTTTLYTGFDAAAFGVGAINGAAVHLKAHYTPVVGGEGSVLVRSGDTVLATHSLDGSGTLDITGDIPAESITSNVGLAVELRYIPRQDCPPLSDRVTFSIDPQSTVTVRPGAGNRGGFAALPMAFTPDFDVAIDSPEHLRYAAAALNLIAQQTQITLRPRVTQLSDAASSGSSTLVVSGGPELAGAGMHPPLLPGAADTVDVGSAPSSAATTLVDLHAPLGMVQAFTDSGRAVVAVTGTGDWTLVDATLDHVRGLPNRWGSLTGDVVATGIAGDTVTLSVSEGDSMPHQPAPGEGWQWWAWASIAAVGAAAVAAGATVLIRRRRG</sequence>
<protein>
    <submittedName>
        <fullName evidence="3">Uncharacterized protein</fullName>
    </submittedName>
</protein>
<name>A0A0J6W1H1_9MYCO</name>
<comment type="caution">
    <text evidence="3">The sequence shown here is derived from an EMBL/GenBank/DDBJ whole genome shotgun (WGS) entry which is preliminary data.</text>
</comment>
<feature type="chain" id="PRO_5005283384" evidence="2">
    <location>
        <begin position="34"/>
        <end position="652"/>
    </location>
</feature>
<dbReference type="PATRIC" id="fig|1807.14.peg.2807"/>
<keyword evidence="1" id="KW-0472">Membrane</keyword>